<dbReference type="PROSITE" id="PS50235">
    <property type="entry name" value="USP_3"/>
    <property type="match status" value="1"/>
</dbReference>
<evidence type="ECO:0000313" key="4">
    <source>
        <dbReference type="Proteomes" id="UP000054350"/>
    </source>
</evidence>
<evidence type="ECO:0000259" key="2">
    <source>
        <dbReference type="PROSITE" id="PS50235"/>
    </source>
</evidence>
<sequence>MRVEREPTSGSLRSNPLLGVDLATPGTVMRVVWSAAAAEQAFADPPPTYGPPLPPPPPPPTNVAVGFHPATAIGGVGPIVPHVAPPSPSSDIFDLSGDKSDSDEVPPASPPTAVPAPVSWTGRALWDDRASTVPMDIGKPTPADALARARPPTMNLDMCLDAFVAEEQLGATDTVYCSKCKTHQEATKKVDLWRLPQVLRDGVQFLYECLLGYRMEGGSGAILADEMGLGKTLQCITLIWTLLRQNPFANDPLAKRVMVVCPAKCKTHQEATKKVDLWRLPQVLVVALKRFGQGSRYRREKLDTMIEFPETLDLRERVLGPLGGEDEEASPEGVYELYAVSKHYGGIGGGHYTAYAKSLTDAKWYEFDDSRVTPIRPEQVQSSAAYVLFYRRRHVECHIPDPPAVAEEPVAADSAKDVAMGEAGSPSSSHELATLSQELEMALDDEEEEGDTAYAKSLTDAKWYEFDDSRVTPIRPEQVQSSAAYVLFYRRRHVECHIPDPPVAEEEVAAAAKDVAMGEAGSPSSSHKVTSLSQELEMVLDDEEEEGGKAPDEAMAA</sequence>
<dbReference type="VEuPathDB" id="FungiDB:AMAG_19120"/>
<dbReference type="SUPFAM" id="SSF52540">
    <property type="entry name" value="P-loop containing nucleoside triphosphate hydrolases"/>
    <property type="match status" value="1"/>
</dbReference>
<dbReference type="EMBL" id="GG745344">
    <property type="protein sequence ID" value="KNE64149.1"/>
    <property type="molecule type" value="Genomic_DNA"/>
</dbReference>
<dbReference type="GO" id="GO:0004843">
    <property type="term" value="F:cysteine-type deubiquitinase activity"/>
    <property type="evidence" value="ECO:0007669"/>
    <property type="project" value="InterPro"/>
</dbReference>
<dbReference type="GO" id="GO:0005524">
    <property type="term" value="F:ATP binding"/>
    <property type="evidence" value="ECO:0007669"/>
    <property type="project" value="InterPro"/>
</dbReference>
<dbReference type="InterPro" id="IPR018200">
    <property type="entry name" value="USP_CS"/>
</dbReference>
<dbReference type="InterPro" id="IPR028889">
    <property type="entry name" value="USP"/>
</dbReference>
<feature type="domain" description="USP" evidence="2">
    <location>
        <begin position="1"/>
        <end position="393"/>
    </location>
</feature>
<proteinExistence type="predicted"/>
<dbReference type="PROSITE" id="PS00973">
    <property type="entry name" value="USP_2"/>
    <property type="match status" value="1"/>
</dbReference>
<dbReference type="STRING" id="578462.A0A0L0SP33"/>
<dbReference type="eggNOG" id="KOG0390">
    <property type="taxonomic scope" value="Eukaryota"/>
</dbReference>
<dbReference type="Gene3D" id="3.90.70.10">
    <property type="entry name" value="Cysteine proteinases"/>
    <property type="match status" value="3"/>
</dbReference>
<protein>
    <recommendedName>
        <fullName evidence="2">USP domain-containing protein</fullName>
    </recommendedName>
</protein>
<dbReference type="eggNOG" id="KOG1870">
    <property type="taxonomic scope" value="Eukaryota"/>
</dbReference>
<gene>
    <name evidence="3" type="ORF">AMAG_19120</name>
</gene>
<name>A0A0L0SP33_ALLM3</name>
<dbReference type="Proteomes" id="UP000054350">
    <property type="component" value="Unassembled WGS sequence"/>
</dbReference>
<dbReference type="OrthoDB" id="413460at2759"/>
<evidence type="ECO:0000313" key="3">
    <source>
        <dbReference type="EMBL" id="KNE64149.1"/>
    </source>
</evidence>
<evidence type="ECO:0000256" key="1">
    <source>
        <dbReference type="SAM" id="MobiDB-lite"/>
    </source>
</evidence>
<dbReference type="SUPFAM" id="SSF54001">
    <property type="entry name" value="Cysteine proteinases"/>
    <property type="match status" value="3"/>
</dbReference>
<dbReference type="InterPro" id="IPR027417">
    <property type="entry name" value="P-loop_NTPase"/>
</dbReference>
<dbReference type="InterPro" id="IPR001394">
    <property type="entry name" value="Peptidase_C19_UCH"/>
</dbReference>
<dbReference type="InterPro" id="IPR050185">
    <property type="entry name" value="Ub_carboxyl-term_hydrolase"/>
</dbReference>
<dbReference type="Pfam" id="PF00443">
    <property type="entry name" value="UCH"/>
    <property type="match status" value="2"/>
</dbReference>
<organism evidence="3 4">
    <name type="scientific">Allomyces macrogynus (strain ATCC 38327)</name>
    <name type="common">Allomyces javanicus var. macrogynus</name>
    <dbReference type="NCBI Taxonomy" id="578462"/>
    <lineage>
        <taxon>Eukaryota</taxon>
        <taxon>Fungi</taxon>
        <taxon>Fungi incertae sedis</taxon>
        <taxon>Blastocladiomycota</taxon>
        <taxon>Blastocladiomycetes</taxon>
        <taxon>Blastocladiales</taxon>
        <taxon>Blastocladiaceae</taxon>
        <taxon>Allomyces</taxon>
    </lineage>
</organism>
<dbReference type="InterPro" id="IPR038765">
    <property type="entry name" value="Papain-like_cys_pep_sf"/>
</dbReference>
<keyword evidence="4" id="KW-1185">Reference proteome</keyword>
<reference evidence="3 4" key="1">
    <citation type="submission" date="2009-11" db="EMBL/GenBank/DDBJ databases">
        <title>Annotation of Allomyces macrogynus ATCC 38327.</title>
        <authorList>
            <consortium name="The Broad Institute Genome Sequencing Platform"/>
            <person name="Russ C."/>
            <person name="Cuomo C."/>
            <person name="Burger G."/>
            <person name="Gray M.W."/>
            <person name="Holland P.W.H."/>
            <person name="King N."/>
            <person name="Lang F.B.F."/>
            <person name="Roger A.J."/>
            <person name="Ruiz-Trillo I."/>
            <person name="Young S.K."/>
            <person name="Zeng Q."/>
            <person name="Gargeya S."/>
            <person name="Fitzgerald M."/>
            <person name="Haas B."/>
            <person name="Abouelleil A."/>
            <person name="Alvarado L."/>
            <person name="Arachchi H.M."/>
            <person name="Berlin A."/>
            <person name="Chapman S.B."/>
            <person name="Gearin G."/>
            <person name="Goldberg J."/>
            <person name="Griggs A."/>
            <person name="Gujja S."/>
            <person name="Hansen M."/>
            <person name="Heiman D."/>
            <person name="Howarth C."/>
            <person name="Larimer J."/>
            <person name="Lui A."/>
            <person name="MacDonald P.J.P."/>
            <person name="McCowen C."/>
            <person name="Montmayeur A."/>
            <person name="Murphy C."/>
            <person name="Neiman D."/>
            <person name="Pearson M."/>
            <person name="Priest M."/>
            <person name="Roberts A."/>
            <person name="Saif S."/>
            <person name="Shea T."/>
            <person name="Sisk P."/>
            <person name="Stolte C."/>
            <person name="Sykes S."/>
            <person name="Wortman J."/>
            <person name="Nusbaum C."/>
            <person name="Birren B."/>
        </authorList>
    </citation>
    <scope>NUCLEOTIDE SEQUENCE [LARGE SCALE GENOMIC DNA]</scope>
    <source>
        <strain evidence="3 4">ATCC 38327</strain>
    </source>
</reference>
<dbReference type="GO" id="GO:0016579">
    <property type="term" value="P:protein deubiquitination"/>
    <property type="evidence" value="ECO:0007669"/>
    <property type="project" value="InterPro"/>
</dbReference>
<dbReference type="AlphaFoldDB" id="A0A0L0SP33"/>
<reference evidence="4" key="2">
    <citation type="submission" date="2009-11" db="EMBL/GenBank/DDBJ databases">
        <title>The Genome Sequence of Allomyces macrogynus strain ATCC 38327.</title>
        <authorList>
            <consortium name="The Broad Institute Genome Sequencing Platform"/>
            <person name="Russ C."/>
            <person name="Cuomo C."/>
            <person name="Shea T."/>
            <person name="Young S.K."/>
            <person name="Zeng Q."/>
            <person name="Koehrsen M."/>
            <person name="Haas B."/>
            <person name="Borodovsky M."/>
            <person name="Guigo R."/>
            <person name="Alvarado L."/>
            <person name="Berlin A."/>
            <person name="Borenstein D."/>
            <person name="Chen Z."/>
            <person name="Engels R."/>
            <person name="Freedman E."/>
            <person name="Gellesch M."/>
            <person name="Goldberg J."/>
            <person name="Griggs A."/>
            <person name="Gujja S."/>
            <person name="Heiman D."/>
            <person name="Hepburn T."/>
            <person name="Howarth C."/>
            <person name="Jen D."/>
            <person name="Larson L."/>
            <person name="Lewis B."/>
            <person name="Mehta T."/>
            <person name="Park D."/>
            <person name="Pearson M."/>
            <person name="Roberts A."/>
            <person name="Saif S."/>
            <person name="Shenoy N."/>
            <person name="Sisk P."/>
            <person name="Stolte C."/>
            <person name="Sykes S."/>
            <person name="Walk T."/>
            <person name="White J."/>
            <person name="Yandava C."/>
            <person name="Burger G."/>
            <person name="Gray M.W."/>
            <person name="Holland P.W.H."/>
            <person name="King N."/>
            <person name="Lang F.B.F."/>
            <person name="Roger A.J."/>
            <person name="Ruiz-Trillo I."/>
            <person name="Lander E."/>
            <person name="Nusbaum C."/>
        </authorList>
    </citation>
    <scope>NUCLEOTIDE SEQUENCE [LARGE SCALE GENOMIC DNA]</scope>
    <source>
        <strain evidence="4">ATCC 38327</strain>
    </source>
</reference>
<accession>A0A0L0SP33</accession>
<dbReference type="PANTHER" id="PTHR21646">
    <property type="entry name" value="UBIQUITIN CARBOXYL-TERMINAL HYDROLASE"/>
    <property type="match status" value="1"/>
</dbReference>
<feature type="region of interest" description="Disordered" evidence="1">
    <location>
        <begin position="82"/>
        <end position="118"/>
    </location>
</feature>